<proteinExistence type="predicted"/>
<name>A0A5B8M4L0_9MICO</name>
<evidence type="ECO:0000313" key="2">
    <source>
        <dbReference type="Proteomes" id="UP000320216"/>
    </source>
</evidence>
<dbReference type="RefSeq" id="WP_146320192.1">
    <property type="nucleotide sequence ID" value="NZ_CP042305.1"/>
</dbReference>
<dbReference type="EMBL" id="CP042305">
    <property type="protein sequence ID" value="QDZ14884.1"/>
    <property type="molecule type" value="Genomic_DNA"/>
</dbReference>
<sequence length="68" mass="7132">MTRDEQFIIENAAADDDLDVLLSTHRCADCGADAVLDTAAGWLCVECADDADSASETAISASRVQRAA</sequence>
<protein>
    <submittedName>
        <fullName evidence="1">Uncharacterized protein</fullName>
    </submittedName>
</protein>
<accession>A0A5B8M4L0</accession>
<evidence type="ECO:0000313" key="1">
    <source>
        <dbReference type="EMBL" id="QDZ14884.1"/>
    </source>
</evidence>
<dbReference type="KEGG" id="huw:FPZ11_09030"/>
<keyword evidence="2" id="KW-1185">Reference proteome</keyword>
<gene>
    <name evidence="1" type="ORF">FPZ11_09030</name>
</gene>
<dbReference type="AlphaFoldDB" id="A0A5B8M4L0"/>
<organism evidence="1 2">
    <name type="scientific">Humibacter ginsenosidimutans</name>
    <dbReference type="NCBI Taxonomy" id="2599293"/>
    <lineage>
        <taxon>Bacteria</taxon>
        <taxon>Bacillati</taxon>
        <taxon>Actinomycetota</taxon>
        <taxon>Actinomycetes</taxon>
        <taxon>Micrococcales</taxon>
        <taxon>Microbacteriaceae</taxon>
        <taxon>Humibacter</taxon>
    </lineage>
</organism>
<reference evidence="1 2" key="1">
    <citation type="submission" date="2019-07" db="EMBL/GenBank/DDBJ databases">
        <title>Full genome sequence of Humibacter sp. WJ7-1.</title>
        <authorList>
            <person name="Im W.-T."/>
        </authorList>
    </citation>
    <scope>NUCLEOTIDE SEQUENCE [LARGE SCALE GENOMIC DNA]</scope>
    <source>
        <strain evidence="1 2">WJ7-1</strain>
    </source>
</reference>
<dbReference type="Proteomes" id="UP000320216">
    <property type="component" value="Chromosome"/>
</dbReference>